<dbReference type="PANTHER" id="PTHR38471:SF2">
    <property type="entry name" value="FOUR HELIX BUNDLE PROTEIN"/>
    <property type="match status" value="1"/>
</dbReference>
<gene>
    <name evidence="1" type="ORF">L3X37_05950</name>
</gene>
<sequence>MELVSESYKITRTFPDFEKFGLSNQMNRCAVSIPSNIAEGSSKSTDKHFNKYLENSLGSAFEWETHLTIAFNEGYLSEEKIKELEEKIKQIQKMISGFQSGLKF</sequence>
<accession>A0AAE3JKA7</accession>
<proteinExistence type="predicted"/>
<dbReference type="InterPro" id="IPR012657">
    <property type="entry name" value="23S_rRNA-intervening_sequence"/>
</dbReference>
<dbReference type="NCBIfam" id="TIGR02436">
    <property type="entry name" value="four helix bundle protein"/>
    <property type="match status" value="1"/>
</dbReference>
<organism evidence="1 2">
    <name type="scientific">Wocania arenilitoris</name>
    <dbReference type="NCBI Taxonomy" id="2044858"/>
    <lineage>
        <taxon>Bacteria</taxon>
        <taxon>Pseudomonadati</taxon>
        <taxon>Bacteroidota</taxon>
        <taxon>Flavobacteriia</taxon>
        <taxon>Flavobacteriales</taxon>
        <taxon>Flavobacteriaceae</taxon>
        <taxon>Wocania</taxon>
    </lineage>
</organism>
<evidence type="ECO:0000313" key="1">
    <source>
        <dbReference type="EMBL" id="MCF7567908.1"/>
    </source>
</evidence>
<dbReference type="Pfam" id="PF05635">
    <property type="entry name" value="23S_rRNA_IVP"/>
    <property type="match status" value="1"/>
</dbReference>
<keyword evidence="2" id="KW-1185">Reference proteome</keyword>
<comment type="caution">
    <text evidence="1">The sequence shown here is derived from an EMBL/GenBank/DDBJ whole genome shotgun (WGS) entry which is preliminary data.</text>
</comment>
<dbReference type="CDD" id="cd16377">
    <property type="entry name" value="23S_rRNA_IVP_like"/>
    <property type="match status" value="1"/>
</dbReference>
<dbReference type="AlphaFoldDB" id="A0AAE3JKA7"/>
<dbReference type="Proteomes" id="UP001199795">
    <property type="component" value="Unassembled WGS sequence"/>
</dbReference>
<protein>
    <submittedName>
        <fullName evidence="1">Four helix bundle protein</fullName>
    </submittedName>
</protein>
<reference evidence="1" key="1">
    <citation type="submission" date="2022-01" db="EMBL/GenBank/DDBJ databases">
        <title>Draft genome sequence of Sabulilitoribacter arenilitoris KCTC 52401.</title>
        <authorList>
            <person name="Oh J.-S."/>
        </authorList>
    </citation>
    <scope>NUCLEOTIDE SEQUENCE</scope>
    <source>
        <strain evidence="1">HMF6543</strain>
    </source>
</reference>
<dbReference type="SUPFAM" id="SSF158446">
    <property type="entry name" value="IVS-encoded protein-like"/>
    <property type="match status" value="1"/>
</dbReference>
<dbReference type="Gene3D" id="1.20.1440.60">
    <property type="entry name" value="23S rRNA-intervening sequence"/>
    <property type="match status" value="1"/>
</dbReference>
<dbReference type="InterPro" id="IPR036583">
    <property type="entry name" value="23S_rRNA_IVS_sf"/>
</dbReference>
<dbReference type="PANTHER" id="PTHR38471">
    <property type="entry name" value="FOUR HELIX BUNDLE PROTEIN"/>
    <property type="match status" value="1"/>
</dbReference>
<name>A0AAE3JKA7_9FLAO</name>
<evidence type="ECO:0000313" key="2">
    <source>
        <dbReference type="Proteomes" id="UP001199795"/>
    </source>
</evidence>
<dbReference type="EMBL" id="JAKKDU010000005">
    <property type="protein sequence ID" value="MCF7567908.1"/>
    <property type="molecule type" value="Genomic_DNA"/>
</dbReference>